<evidence type="ECO:0000313" key="1">
    <source>
        <dbReference type="EMBL" id="RTS50376.1"/>
    </source>
</evidence>
<protein>
    <submittedName>
        <fullName evidence="1">Uncharacterized protein</fullName>
    </submittedName>
</protein>
<accession>A0ABD7K7F3</accession>
<dbReference type="AlphaFoldDB" id="A0ABD7K7F3"/>
<gene>
    <name evidence="1" type="ORF">DY940_04470</name>
</gene>
<sequence length="153" mass="17435">MTQLLLEDMISILICIPDRIDVLEPTMNIDTTEYPFVRMENSPARARPIEEVLECISELLARGRPFVFVSQDAPDDAEDQIDTRRKIVTWMKAHRTEIRRLIKGHLQIVPEPDQRAEMQGFSMVFAKFWGYPMFVVASAEAARAKAESLLAGA</sequence>
<dbReference type="EMBL" id="RXTL01000006">
    <property type="protein sequence ID" value="RTS50376.1"/>
    <property type="molecule type" value="Genomic_DNA"/>
</dbReference>
<evidence type="ECO:0000313" key="2">
    <source>
        <dbReference type="Proteomes" id="UP000276985"/>
    </source>
</evidence>
<proteinExistence type="predicted"/>
<organism evidence="1 2">
    <name type="scientific">Pseudomonas aeruginosa</name>
    <dbReference type="NCBI Taxonomy" id="287"/>
    <lineage>
        <taxon>Bacteria</taxon>
        <taxon>Pseudomonadati</taxon>
        <taxon>Pseudomonadota</taxon>
        <taxon>Gammaproteobacteria</taxon>
        <taxon>Pseudomonadales</taxon>
        <taxon>Pseudomonadaceae</taxon>
        <taxon>Pseudomonas</taxon>
    </lineage>
</organism>
<dbReference type="Proteomes" id="UP000276985">
    <property type="component" value="Unassembled WGS sequence"/>
</dbReference>
<reference evidence="1 2" key="1">
    <citation type="submission" date="2018-12" db="EMBL/GenBank/DDBJ databases">
        <title>Pseudomonas aeruginosa Diversity Panel.</title>
        <authorList>
            <person name="Snesrud E."/>
            <person name="Mcgann P."/>
        </authorList>
    </citation>
    <scope>NUCLEOTIDE SEQUENCE [LARGE SCALE GENOMIC DNA]</scope>
    <source>
        <strain evidence="1 2">MRSN6241</strain>
    </source>
</reference>
<comment type="caution">
    <text evidence="1">The sequence shown here is derived from an EMBL/GenBank/DDBJ whole genome shotgun (WGS) entry which is preliminary data.</text>
</comment>
<name>A0ABD7K7F3_PSEAI</name>